<feature type="domain" description="MYND-type" evidence="5">
    <location>
        <begin position="47"/>
        <end position="87"/>
    </location>
</feature>
<dbReference type="Proteomes" id="UP001221142">
    <property type="component" value="Unassembled WGS sequence"/>
</dbReference>
<comment type="caution">
    <text evidence="6">The sequence shown here is derived from an EMBL/GenBank/DDBJ whole genome shotgun (WGS) entry which is preliminary data.</text>
</comment>
<gene>
    <name evidence="6" type="ORF">FB45DRAFT_899428</name>
</gene>
<organism evidence="6 7">
    <name type="scientific">Roridomyces roridus</name>
    <dbReference type="NCBI Taxonomy" id="1738132"/>
    <lineage>
        <taxon>Eukaryota</taxon>
        <taxon>Fungi</taxon>
        <taxon>Dikarya</taxon>
        <taxon>Basidiomycota</taxon>
        <taxon>Agaricomycotina</taxon>
        <taxon>Agaricomycetes</taxon>
        <taxon>Agaricomycetidae</taxon>
        <taxon>Agaricales</taxon>
        <taxon>Marasmiineae</taxon>
        <taxon>Mycenaceae</taxon>
        <taxon>Roridomyces</taxon>
    </lineage>
</organism>
<evidence type="ECO:0000313" key="7">
    <source>
        <dbReference type="Proteomes" id="UP001221142"/>
    </source>
</evidence>
<dbReference type="InterPro" id="IPR024119">
    <property type="entry name" value="TF_DEAF-1"/>
</dbReference>
<keyword evidence="2 4" id="KW-0863">Zinc-finger</keyword>
<keyword evidence="3" id="KW-0862">Zinc</keyword>
<evidence type="ECO:0000256" key="2">
    <source>
        <dbReference type="ARBA" id="ARBA00022771"/>
    </source>
</evidence>
<dbReference type="GO" id="GO:0005634">
    <property type="term" value="C:nucleus"/>
    <property type="evidence" value="ECO:0007669"/>
    <property type="project" value="TreeGrafter"/>
</dbReference>
<dbReference type="AlphaFoldDB" id="A0AAD7C6V8"/>
<dbReference type="InterPro" id="IPR058518">
    <property type="entry name" value="DUF8205"/>
</dbReference>
<evidence type="ECO:0000256" key="1">
    <source>
        <dbReference type="ARBA" id="ARBA00022723"/>
    </source>
</evidence>
<dbReference type="InterPro" id="IPR002893">
    <property type="entry name" value="Znf_MYND"/>
</dbReference>
<dbReference type="PANTHER" id="PTHR10237">
    <property type="entry name" value="DEFORMED EPIDERMAL AUTOREGULATORY FACTOR 1 HOMOLOG SUPPRESSIN"/>
    <property type="match status" value="1"/>
</dbReference>
<dbReference type="SUPFAM" id="SSF144232">
    <property type="entry name" value="HIT/MYND zinc finger-like"/>
    <property type="match status" value="1"/>
</dbReference>
<evidence type="ECO:0000313" key="6">
    <source>
        <dbReference type="EMBL" id="KAJ7641099.1"/>
    </source>
</evidence>
<name>A0AAD7C6V8_9AGAR</name>
<dbReference type="GO" id="GO:0008270">
    <property type="term" value="F:zinc ion binding"/>
    <property type="evidence" value="ECO:0007669"/>
    <property type="project" value="UniProtKB-KW"/>
</dbReference>
<evidence type="ECO:0000256" key="4">
    <source>
        <dbReference type="PROSITE-ProRule" id="PRU00134"/>
    </source>
</evidence>
<accession>A0AAD7C6V8</accession>
<dbReference type="Pfam" id="PF26632">
    <property type="entry name" value="DUF8205"/>
    <property type="match status" value="1"/>
</dbReference>
<dbReference type="EMBL" id="JARKIF010000004">
    <property type="protein sequence ID" value="KAJ7641099.1"/>
    <property type="molecule type" value="Genomic_DNA"/>
</dbReference>
<evidence type="ECO:0000256" key="3">
    <source>
        <dbReference type="ARBA" id="ARBA00022833"/>
    </source>
</evidence>
<dbReference type="GO" id="GO:0000981">
    <property type="term" value="F:DNA-binding transcription factor activity, RNA polymerase II-specific"/>
    <property type="evidence" value="ECO:0007669"/>
    <property type="project" value="TreeGrafter"/>
</dbReference>
<protein>
    <recommendedName>
        <fullName evidence="5">MYND-type domain-containing protein</fullName>
    </recommendedName>
</protein>
<keyword evidence="7" id="KW-1185">Reference proteome</keyword>
<keyword evidence="1" id="KW-0479">Metal-binding</keyword>
<dbReference type="PROSITE" id="PS01360">
    <property type="entry name" value="ZF_MYND_1"/>
    <property type="match status" value="1"/>
</dbReference>
<reference evidence="6" key="1">
    <citation type="submission" date="2023-03" db="EMBL/GenBank/DDBJ databases">
        <title>Massive genome expansion in bonnet fungi (Mycena s.s.) driven by repeated elements and novel gene families across ecological guilds.</title>
        <authorList>
            <consortium name="Lawrence Berkeley National Laboratory"/>
            <person name="Harder C.B."/>
            <person name="Miyauchi S."/>
            <person name="Viragh M."/>
            <person name="Kuo A."/>
            <person name="Thoen E."/>
            <person name="Andreopoulos B."/>
            <person name="Lu D."/>
            <person name="Skrede I."/>
            <person name="Drula E."/>
            <person name="Henrissat B."/>
            <person name="Morin E."/>
            <person name="Kohler A."/>
            <person name="Barry K."/>
            <person name="LaButti K."/>
            <person name="Morin E."/>
            <person name="Salamov A."/>
            <person name="Lipzen A."/>
            <person name="Mereny Z."/>
            <person name="Hegedus B."/>
            <person name="Baldrian P."/>
            <person name="Stursova M."/>
            <person name="Weitz H."/>
            <person name="Taylor A."/>
            <person name="Grigoriev I.V."/>
            <person name="Nagy L.G."/>
            <person name="Martin F."/>
            <person name="Kauserud H."/>
        </authorList>
    </citation>
    <scope>NUCLEOTIDE SEQUENCE</scope>
    <source>
        <strain evidence="6">9284</strain>
    </source>
</reference>
<dbReference type="PROSITE" id="PS50865">
    <property type="entry name" value="ZF_MYND_2"/>
    <property type="match status" value="1"/>
</dbReference>
<proteinExistence type="predicted"/>
<dbReference type="Gene3D" id="6.10.140.2220">
    <property type="match status" value="1"/>
</dbReference>
<dbReference type="Pfam" id="PF01753">
    <property type="entry name" value="zf-MYND"/>
    <property type="match status" value="1"/>
</dbReference>
<dbReference type="PANTHER" id="PTHR10237:SF14">
    <property type="entry name" value="MYND-TYPE DOMAIN-CONTAINING PROTEIN"/>
    <property type="match status" value="1"/>
</dbReference>
<evidence type="ECO:0000259" key="5">
    <source>
        <dbReference type="PROSITE" id="PS50865"/>
    </source>
</evidence>
<sequence length="236" mass="26682">MQADRDRTGAIPTFLHATHPMNAKIVKAFAPRSEEIRTARQSMLLGCSNCRKRETDKKFNRCAKCKEAWYCSKECQRQHWPAHKVFCREVEGSGILKLVTTFFANRVLNGCLQIALIQLLDLFDKKPSEPPLRVQIDVGIEPAELTDFMCVFMGQESPTSHEMARGGMMQVNTITPLDPIPSSELSSSRADTWRTGKELNGPELCFGIIEFCNGESEHRILFPMSRLETSLSVICR</sequence>